<evidence type="ECO:0000256" key="8">
    <source>
        <dbReference type="SAM" id="MobiDB-lite"/>
    </source>
</evidence>
<evidence type="ECO:0000256" key="7">
    <source>
        <dbReference type="RuleBase" id="RU363032"/>
    </source>
</evidence>
<dbReference type="PANTHER" id="PTHR43386">
    <property type="entry name" value="OLIGOPEPTIDE TRANSPORT SYSTEM PERMEASE PROTEIN APPC"/>
    <property type="match status" value="1"/>
</dbReference>
<evidence type="ECO:0000313" key="11">
    <source>
        <dbReference type="EMBL" id="KPL85721.1"/>
    </source>
</evidence>
<organism evidence="10 12">
    <name type="scientific">Ardenticatena maritima</name>
    <dbReference type="NCBI Taxonomy" id="872965"/>
    <lineage>
        <taxon>Bacteria</taxon>
        <taxon>Bacillati</taxon>
        <taxon>Chloroflexota</taxon>
        <taxon>Ardenticatenia</taxon>
        <taxon>Ardenticatenales</taxon>
        <taxon>Ardenticatenaceae</taxon>
        <taxon>Ardenticatena</taxon>
    </lineage>
</organism>
<evidence type="ECO:0000256" key="1">
    <source>
        <dbReference type="ARBA" id="ARBA00004651"/>
    </source>
</evidence>
<accession>A0A0M8K8H9</accession>
<keyword evidence="4 7" id="KW-0812">Transmembrane</keyword>
<comment type="caution">
    <text evidence="10">The sequence shown here is derived from an EMBL/GenBank/DDBJ whole genome shotgun (WGS) entry which is preliminary data.</text>
</comment>
<feature type="transmembrane region" description="Helical" evidence="7">
    <location>
        <begin position="278"/>
        <end position="301"/>
    </location>
</feature>
<evidence type="ECO:0000313" key="10">
    <source>
        <dbReference type="EMBL" id="GAP63983.1"/>
    </source>
</evidence>
<evidence type="ECO:0000313" key="12">
    <source>
        <dbReference type="Proteomes" id="UP000037784"/>
    </source>
</evidence>
<dbReference type="InterPro" id="IPR025966">
    <property type="entry name" value="OppC_N"/>
</dbReference>
<evidence type="ECO:0000256" key="5">
    <source>
        <dbReference type="ARBA" id="ARBA00022989"/>
    </source>
</evidence>
<feature type="transmembrane region" description="Helical" evidence="7">
    <location>
        <begin position="147"/>
        <end position="168"/>
    </location>
</feature>
<dbReference type="InterPro" id="IPR035906">
    <property type="entry name" value="MetI-like_sf"/>
</dbReference>
<keyword evidence="12" id="KW-1185">Reference proteome</keyword>
<dbReference type="AlphaFoldDB" id="A0A0M8K8H9"/>
<feature type="domain" description="ABC transmembrane type-1" evidence="9">
    <location>
        <begin position="112"/>
        <end position="301"/>
    </location>
</feature>
<comment type="similarity">
    <text evidence="7">Belongs to the binding-protein-dependent transport system permease family.</text>
</comment>
<sequence>MTQPTHAPSEQNIPTLTRRPPDSPMRQLVRRFLRQRSAMLGMFIIGTLVLIAIFAPVIAPYEPTEVLIGKEDVSKREPPCIHLLGCPKEKPQHIMGIDGNFRDQFSRIIYGTRISLRVGFITVTMAVVVGTLLGAIAGYVGGWLDNLIMRILDVLLAFPSLLLAIAIVSVLGPGLINAMLAITIVTIPAYARVIRSSVLSTKEEEYVTAARALGVRPINILFRHILPNSISPLIVQATLGIATAILDAAALSFLGLGAQPPTPEWGAMLSAERNQVFSAPHLVFFPGLAIMITVLGFNLLGDGLRDALDPRLKNA</sequence>
<keyword evidence="3" id="KW-1003">Cell membrane</keyword>
<dbReference type="RefSeq" id="WP_054493746.1">
    <property type="nucleotide sequence ID" value="NZ_BBZA01000218.1"/>
</dbReference>
<reference evidence="12" key="3">
    <citation type="submission" date="2015-08" db="EMBL/GenBank/DDBJ databases">
        <title>Draft Genome Sequence of a Heterotrophic Facultative Anaerobic Bacterium Ardenticatena maritima Strain 110S.</title>
        <authorList>
            <person name="Kawaichi S."/>
            <person name="Yoshida T."/>
            <person name="Sako Y."/>
            <person name="Nakamura R."/>
        </authorList>
    </citation>
    <scope>NUCLEOTIDE SEQUENCE [LARGE SCALE GENOMIC DNA]</scope>
    <source>
        <strain evidence="12">110S</strain>
    </source>
</reference>
<dbReference type="Gene3D" id="1.10.3720.10">
    <property type="entry name" value="MetI-like"/>
    <property type="match status" value="1"/>
</dbReference>
<dbReference type="Proteomes" id="UP000050502">
    <property type="component" value="Unassembled WGS sequence"/>
</dbReference>
<dbReference type="STRING" id="872965.SE16_15185"/>
<evidence type="ECO:0000256" key="6">
    <source>
        <dbReference type="ARBA" id="ARBA00023136"/>
    </source>
</evidence>
<dbReference type="PROSITE" id="PS50928">
    <property type="entry name" value="ABC_TM1"/>
    <property type="match status" value="1"/>
</dbReference>
<keyword evidence="5 7" id="KW-1133">Transmembrane helix</keyword>
<feature type="compositionally biased region" description="Polar residues" evidence="8">
    <location>
        <begin position="1"/>
        <end position="15"/>
    </location>
</feature>
<feature type="region of interest" description="Disordered" evidence="8">
    <location>
        <begin position="1"/>
        <end position="24"/>
    </location>
</feature>
<evidence type="ECO:0000256" key="2">
    <source>
        <dbReference type="ARBA" id="ARBA00022448"/>
    </source>
</evidence>
<evidence type="ECO:0000313" key="13">
    <source>
        <dbReference type="Proteomes" id="UP000050502"/>
    </source>
</evidence>
<evidence type="ECO:0000259" key="9">
    <source>
        <dbReference type="PROSITE" id="PS50928"/>
    </source>
</evidence>
<keyword evidence="2 7" id="KW-0813">Transport</keyword>
<comment type="subcellular location">
    <subcellularLocation>
        <location evidence="1 7">Cell membrane</location>
        <topology evidence="1 7">Multi-pass membrane protein</topology>
    </subcellularLocation>
</comment>
<feature type="transmembrane region" description="Helical" evidence="7">
    <location>
        <begin position="38"/>
        <end position="59"/>
    </location>
</feature>
<dbReference type="SUPFAM" id="SSF161098">
    <property type="entry name" value="MetI-like"/>
    <property type="match status" value="1"/>
</dbReference>
<feature type="transmembrane region" description="Helical" evidence="7">
    <location>
        <begin position="118"/>
        <end position="140"/>
    </location>
</feature>
<dbReference type="CDD" id="cd06261">
    <property type="entry name" value="TM_PBP2"/>
    <property type="match status" value="1"/>
</dbReference>
<dbReference type="InterPro" id="IPR000515">
    <property type="entry name" value="MetI-like"/>
</dbReference>
<feature type="transmembrane region" description="Helical" evidence="7">
    <location>
        <begin position="233"/>
        <end position="258"/>
    </location>
</feature>
<dbReference type="Pfam" id="PF00528">
    <property type="entry name" value="BPD_transp_1"/>
    <property type="match status" value="1"/>
</dbReference>
<dbReference type="PANTHER" id="PTHR43386:SF1">
    <property type="entry name" value="D,D-DIPEPTIDE TRANSPORT SYSTEM PERMEASE PROTEIN DDPC-RELATED"/>
    <property type="match status" value="1"/>
</dbReference>
<dbReference type="EMBL" id="BBZA01000218">
    <property type="protein sequence ID" value="GAP63983.1"/>
    <property type="molecule type" value="Genomic_DNA"/>
</dbReference>
<evidence type="ECO:0000256" key="4">
    <source>
        <dbReference type="ARBA" id="ARBA00022692"/>
    </source>
</evidence>
<keyword evidence="6 7" id="KW-0472">Membrane</keyword>
<dbReference type="GO" id="GO:0005886">
    <property type="term" value="C:plasma membrane"/>
    <property type="evidence" value="ECO:0007669"/>
    <property type="project" value="UniProtKB-SubCell"/>
</dbReference>
<dbReference type="Pfam" id="PF12911">
    <property type="entry name" value="OppC_N"/>
    <property type="match status" value="1"/>
</dbReference>
<gene>
    <name evidence="10" type="ORF">ARMA_2406</name>
    <name evidence="11" type="ORF">SE16_15185</name>
</gene>
<name>A0A0M8K8H9_9CHLR</name>
<dbReference type="GO" id="GO:0055085">
    <property type="term" value="P:transmembrane transport"/>
    <property type="evidence" value="ECO:0007669"/>
    <property type="project" value="InterPro"/>
</dbReference>
<protein>
    <submittedName>
        <fullName evidence="11">Diguanylate cyclase</fullName>
    </submittedName>
    <submittedName>
        <fullName evidence="10">Peptide/nickel transport system permease protein</fullName>
    </submittedName>
</protein>
<reference evidence="10" key="1">
    <citation type="journal article" date="2015" name="Genome Announc.">
        <title>Draft Genome Sequence of a Heterotrophic Facultative Anaerobic Thermophilic Bacterium, Ardenticatena maritima Strain 110ST.</title>
        <authorList>
            <person name="Kawaichi S."/>
            <person name="Yoshida T."/>
            <person name="Sako Y."/>
            <person name="Nakamura R."/>
        </authorList>
    </citation>
    <scope>NUCLEOTIDE SEQUENCE [LARGE SCALE GENOMIC DNA]</scope>
    <source>
        <strain evidence="10">110S</strain>
    </source>
</reference>
<dbReference type="EMBL" id="LGKN01000011">
    <property type="protein sequence ID" value="KPL85721.1"/>
    <property type="molecule type" value="Genomic_DNA"/>
</dbReference>
<dbReference type="PATRIC" id="fig|872965.6.peg.3126"/>
<reference evidence="11 13" key="2">
    <citation type="submission" date="2015-07" db="EMBL/GenBank/DDBJ databases">
        <title>Whole genome sequence of Ardenticatena maritima DSM 23922.</title>
        <authorList>
            <person name="Hemp J."/>
            <person name="Ward L.M."/>
            <person name="Pace L.A."/>
            <person name="Fischer W.W."/>
        </authorList>
    </citation>
    <scope>NUCLEOTIDE SEQUENCE [LARGE SCALE GENOMIC DNA]</scope>
    <source>
        <strain evidence="11 13">110S</strain>
    </source>
</reference>
<proteinExistence type="inferred from homology"/>
<dbReference type="InterPro" id="IPR050366">
    <property type="entry name" value="BP-dependent_transpt_permease"/>
</dbReference>
<evidence type="ECO:0000256" key="3">
    <source>
        <dbReference type="ARBA" id="ARBA00022475"/>
    </source>
</evidence>
<dbReference type="Proteomes" id="UP000037784">
    <property type="component" value="Unassembled WGS sequence"/>
</dbReference>